<gene>
    <name evidence="1" type="ORF">B0H16DRAFT_1316011</name>
</gene>
<evidence type="ECO:0000313" key="2">
    <source>
        <dbReference type="Proteomes" id="UP001215598"/>
    </source>
</evidence>
<keyword evidence="2" id="KW-1185">Reference proteome</keyword>
<dbReference type="Proteomes" id="UP001215598">
    <property type="component" value="Unassembled WGS sequence"/>
</dbReference>
<name>A0AAD7J1R9_9AGAR</name>
<proteinExistence type="predicted"/>
<dbReference type="AlphaFoldDB" id="A0AAD7J1R9"/>
<sequence length="179" mass="20533">VCRTWRHIALNTPRLWASLRIRVDDWARNPSLCSLRLAEWLARAKSSPLSFILHRDAWDFGASFPERLSAAFPPILALSTQWREVDLRLPAEAFLADQFQLGLRDRVPALQTLHISAGRMQDRYLGDCFRANSQPALYVIAKPHTSRNPPTLEPAYPFYWKGLQRRGLFTRLAEGGLTH</sequence>
<organism evidence="1 2">
    <name type="scientific">Mycena metata</name>
    <dbReference type="NCBI Taxonomy" id="1033252"/>
    <lineage>
        <taxon>Eukaryota</taxon>
        <taxon>Fungi</taxon>
        <taxon>Dikarya</taxon>
        <taxon>Basidiomycota</taxon>
        <taxon>Agaricomycotina</taxon>
        <taxon>Agaricomycetes</taxon>
        <taxon>Agaricomycetidae</taxon>
        <taxon>Agaricales</taxon>
        <taxon>Marasmiineae</taxon>
        <taxon>Mycenaceae</taxon>
        <taxon>Mycena</taxon>
    </lineage>
</organism>
<evidence type="ECO:0008006" key="3">
    <source>
        <dbReference type="Google" id="ProtNLM"/>
    </source>
</evidence>
<reference evidence="1" key="1">
    <citation type="submission" date="2023-03" db="EMBL/GenBank/DDBJ databases">
        <title>Massive genome expansion in bonnet fungi (Mycena s.s.) driven by repeated elements and novel gene families across ecological guilds.</title>
        <authorList>
            <consortium name="Lawrence Berkeley National Laboratory"/>
            <person name="Harder C.B."/>
            <person name="Miyauchi S."/>
            <person name="Viragh M."/>
            <person name="Kuo A."/>
            <person name="Thoen E."/>
            <person name="Andreopoulos B."/>
            <person name="Lu D."/>
            <person name="Skrede I."/>
            <person name="Drula E."/>
            <person name="Henrissat B."/>
            <person name="Morin E."/>
            <person name="Kohler A."/>
            <person name="Barry K."/>
            <person name="LaButti K."/>
            <person name="Morin E."/>
            <person name="Salamov A."/>
            <person name="Lipzen A."/>
            <person name="Mereny Z."/>
            <person name="Hegedus B."/>
            <person name="Baldrian P."/>
            <person name="Stursova M."/>
            <person name="Weitz H."/>
            <person name="Taylor A."/>
            <person name="Grigoriev I.V."/>
            <person name="Nagy L.G."/>
            <person name="Martin F."/>
            <person name="Kauserud H."/>
        </authorList>
    </citation>
    <scope>NUCLEOTIDE SEQUENCE</scope>
    <source>
        <strain evidence="1">CBHHK182m</strain>
    </source>
</reference>
<accession>A0AAD7J1R9</accession>
<comment type="caution">
    <text evidence="1">The sequence shown here is derived from an EMBL/GenBank/DDBJ whole genome shotgun (WGS) entry which is preliminary data.</text>
</comment>
<dbReference type="EMBL" id="JARKIB010000050">
    <property type="protein sequence ID" value="KAJ7755218.1"/>
    <property type="molecule type" value="Genomic_DNA"/>
</dbReference>
<feature type="non-terminal residue" evidence="1">
    <location>
        <position position="1"/>
    </location>
</feature>
<protein>
    <recommendedName>
        <fullName evidence="3">F-box domain-containing protein</fullName>
    </recommendedName>
</protein>
<evidence type="ECO:0000313" key="1">
    <source>
        <dbReference type="EMBL" id="KAJ7755218.1"/>
    </source>
</evidence>